<comment type="caution">
    <text evidence="11">The sequence shown here is derived from an EMBL/GenBank/DDBJ whole genome shotgun (WGS) entry which is preliminary data.</text>
</comment>
<keyword evidence="7" id="KW-0333">Golgi apparatus</keyword>
<evidence type="ECO:0000256" key="10">
    <source>
        <dbReference type="SAM" id="Phobius"/>
    </source>
</evidence>
<protein>
    <recommendedName>
        <fullName evidence="13">Golgi SNAP receptor complex member 1</fullName>
    </recommendedName>
</protein>
<evidence type="ECO:0000256" key="1">
    <source>
        <dbReference type="ARBA" id="ARBA00004409"/>
    </source>
</evidence>
<evidence type="ECO:0000313" key="12">
    <source>
        <dbReference type="Proteomes" id="UP001153069"/>
    </source>
</evidence>
<evidence type="ECO:0000256" key="3">
    <source>
        <dbReference type="ARBA" id="ARBA00022448"/>
    </source>
</evidence>
<accession>A0A9N8HQ45</accession>
<dbReference type="GO" id="GO:0015031">
    <property type="term" value="P:protein transport"/>
    <property type="evidence" value="ECO:0007669"/>
    <property type="project" value="UniProtKB-KW"/>
</dbReference>
<dbReference type="PANTHER" id="PTHR21094">
    <property type="entry name" value="GOS-28 SNARE- RELATED"/>
    <property type="match status" value="1"/>
</dbReference>
<dbReference type="PANTHER" id="PTHR21094:SF2">
    <property type="entry name" value="GOLGI SNAP RECEPTOR COMPLEX MEMBER 1"/>
    <property type="match status" value="1"/>
</dbReference>
<evidence type="ECO:0000256" key="8">
    <source>
        <dbReference type="ARBA" id="ARBA00023136"/>
    </source>
</evidence>
<keyword evidence="4 10" id="KW-0812">Transmembrane</keyword>
<keyword evidence="5" id="KW-0653">Protein transport</keyword>
<dbReference type="GO" id="GO:0048219">
    <property type="term" value="P:inter-Golgi cisterna vesicle-mediated transport"/>
    <property type="evidence" value="ECO:0007669"/>
    <property type="project" value="TreeGrafter"/>
</dbReference>
<keyword evidence="8 10" id="KW-0472">Membrane</keyword>
<feature type="transmembrane region" description="Helical" evidence="10">
    <location>
        <begin position="218"/>
        <end position="235"/>
    </location>
</feature>
<proteinExistence type="inferred from homology"/>
<keyword evidence="3" id="KW-0813">Transport</keyword>
<evidence type="ECO:0000256" key="4">
    <source>
        <dbReference type="ARBA" id="ARBA00022692"/>
    </source>
</evidence>
<dbReference type="Pfam" id="PF12352">
    <property type="entry name" value="V-SNARE_C"/>
    <property type="match status" value="1"/>
</dbReference>
<name>A0A9N8HQ45_9STRA</name>
<dbReference type="GO" id="GO:0000139">
    <property type="term" value="C:Golgi membrane"/>
    <property type="evidence" value="ECO:0007669"/>
    <property type="project" value="UniProtKB-SubCell"/>
</dbReference>
<keyword evidence="6 10" id="KW-1133">Transmembrane helix</keyword>
<gene>
    <name evidence="11" type="ORF">SEMRO_1247_G255880.1</name>
</gene>
<evidence type="ECO:0000256" key="2">
    <source>
        <dbReference type="ARBA" id="ARBA00008473"/>
    </source>
</evidence>
<evidence type="ECO:0000313" key="11">
    <source>
        <dbReference type="EMBL" id="CAB9521906.1"/>
    </source>
</evidence>
<evidence type="ECO:0000256" key="7">
    <source>
        <dbReference type="ARBA" id="ARBA00023034"/>
    </source>
</evidence>
<evidence type="ECO:0000256" key="5">
    <source>
        <dbReference type="ARBA" id="ARBA00022927"/>
    </source>
</evidence>
<dbReference type="GO" id="GO:0005484">
    <property type="term" value="F:SNAP receptor activity"/>
    <property type="evidence" value="ECO:0007669"/>
    <property type="project" value="TreeGrafter"/>
</dbReference>
<keyword evidence="12" id="KW-1185">Reference proteome</keyword>
<dbReference type="GO" id="GO:0006906">
    <property type="term" value="P:vesicle fusion"/>
    <property type="evidence" value="ECO:0007669"/>
    <property type="project" value="TreeGrafter"/>
</dbReference>
<dbReference type="AlphaFoldDB" id="A0A9N8HQ45"/>
<feature type="compositionally biased region" description="Polar residues" evidence="9">
    <location>
        <begin position="35"/>
        <end position="57"/>
    </location>
</feature>
<evidence type="ECO:0008006" key="13">
    <source>
        <dbReference type="Google" id="ProtNLM"/>
    </source>
</evidence>
<organism evidence="11 12">
    <name type="scientific">Seminavis robusta</name>
    <dbReference type="NCBI Taxonomy" id="568900"/>
    <lineage>
        <taxon>Eukaryota</taxon>
        <taxon>Sar</taxon>
        <taxon>Stramenopiles</taxon>
        <taxon>Ochrophyta</taxon>
        <taxon>Bacillariophyta</taxon>
        <taxon>Bacillariophyceae</taxon>
        <taxon>Bacillariophycidae</taxon>
        <taxon>Naviculales</taxon>
        <taxon>Naviculaceae</taxon>
        <taxon>Seminavis</taxon>
    </lineage>
</organism>
<dbReference type="InterPro" id="IPR023601">
    <property type="entry name" value="Golgi_SNAP_su1"/>
</dbReference>
<dbReference type="GO" id="GO:0005801">
    <property type="term" value="C:cis-Golgi network"/>
    <property type="evidence" value="ECO:0007669"/>
    <property type="project" value="InterPro"/>
</dbReference>
<comment type="similarity">
    <text evidence="2">Belongs to the GOSR1 family.</text>
</comment>
<dbReference type="GO" id="GO:0031201">
    <property type="term" value="C:SNARE complex"/>
    <property type="evidence" value="ECO:0007669"/>
    <property type="project" value="TreeGrafter"/>
</dbReference>
<dbReference type="EMBL" id="CAICTM010001245">
    <property type="protein sequence ID" value="CAB9521906.1"/>
    <property type="molecule type" value="Genomic_DNA"/>
</dbReference>
<dbReference type="GO" id="GO:0006888">
    <property type="term" value="P:endoplasmic reticulum to Golgi vesicle-mediated transport"/>
    <property type="evidence" value="ECO:0007669"/>
    <property type="project" value="InterPro"/>
</dbReference>
<evidence type="ECO:0000256" key="6">
    <source>
        <dbReference type="ARBA" id="ARBA00022989"/>
    </source>
</evidence>
<reference evidence="11" key="1">
    <citation type="submission" date="2020-06" db="EMBL/GenBank/DDBJ databases">
        <authorList>
            <consortium name="Plant Systems Biology data submission"/>
        </authorList>
    </citation>
    <scope>NUCLEOTIDE SEQUENCE</scope>
    <source>
        <strain evidence="11">D6</strain>
    </source>
</reference>
<dbReference type="Proteomes" id="UP001153069">
    <property type="component" value="Unassembled WGS sequence"/>
</dbReference>
<comment type="subcellular location">
    <subcellularLocation>
        <location evidence="1">Golgi apparatus membrane</location>
        <topology evidence="1">Single-pass type IV membrane protein</topology>
    </subcellularLocation>
</comment>
<feature type="region of interest" description="Disordered" evidence="9">
    <location>
        <begin position="35"/>
        <end position="65"/>
    </location>
</feature>
<sequence>MDHNQFESVKREATKLERQLEEKVARYQQLAQKCNAQSSTTSNSWNQMEQGQTNGGSTEKEQAAALQHDIQRSMQALQDCITSRLDPAANTSHQMLVVKRYREILFDLTGDYQKAHQGWQRSQERMELFKGADGSKGGGEGQDPAMDNLLRERNHIQNSLNGANQTIEQAFAIRADLGAQRSGLGRAQAGIGSILTNIPGINGLVDAIRRKRSKDDKILAGVIASCIFFTLWYLFH</sequence>
<evidence type="ECO:0000256" key="9">
    <source>
        <dbReference type="SAM" id="MobiDB-lite"/>
    </source>
</evidence>
<dbReference type="GO" id="GO:0005797">
    <property type="term" value="C:Golgi medial cisterna"/>
    <property type="evidence" value="ECO:0007669"/>
    <property type="project" value="TreeGrafter"/>
</dbReference>
<dbReference type="OrthoDB" id="422156at2759"/>